<reference evidence="1 2" key="1">
    <citation type="submission" date="2020-08" db="EMBL/GenBank/DDBJ databases">
        <title>Genomic Encyclopedia of Type Strains, Phase IV (KMG-IV): sequencing the most valuable type-strain genomes for metagenomic binning, comparative biology and taxonomic classification.</title>
        <authorList>
            <person name="Goeker M."/>
        </authorList>
    </citation>
    <scope>NUCLEOTIDE SEQUENCE [LARGE SCALE GENOMIC DNA]</scope>
    <source>
        <strain evidence="1 2">DSM 29007</strain>
    </source>
</reference>
<protein>
    <submittedName>
        <fullName evidence="1">Uncharacterized protein</fullName>
    </submittedName>
</protein>
<dbReference type="EMBL" id="JACHIA010000006">
    <property type="protein sequence ID" value="MBB6070854.1"/>
    <property type="molecule type" value="Genomic_DNA"/>
</dbReference>
<accession>A0A841GYN7</accession>
<name>A0A841GYN7_9BACT</name>
<dbReference type="RefSeq" id="WP_170033211.1">
    <property type="nucleotide sequence ID" value="NZ_JABDTL010000001.1"/>
</dbReference>
<keyword evidence="2" id="KW-1185">Reference proteome</keyword>
<evidence type="ECO:0000313" key="2">
    <source>
        <dbReference type="Proteomes" id="UP000582837"/>
    </source>
</evidence>
<dbReference type="Proteomes" id="UP000582837">
    <property type="component" value="Unassembled WGS sequence"/>
</dbReference>
<gene>
    <name evidence="1" type="ORF">HNQ61_002476</name>
</gene>
<comment type="caution">
    <text evidence="1">The sequence shown here is derived from an EMBL/GenBank/DDBJ whole genome shotgun (WGS) entry which is preliminary data.</text>
</comment>
<sequence length="103" mass="11638">MEHVVRLRGQGRVEVPAYGVADAEHQVEKELAALWPEAGVDVLEVGRADADGRIVEEFRVGYRVRGSVSVTADTEEDARKTAVRRLRERFQGSRFARIAWEFV</sequence>
<dbReference type="AlphaFoldDB" id="A0A841GYN7"/>
<proteinExistence type="predicted"/>
<organism evidence="1 2">
    <name type="scientific">Longimicrobium terrae</name>
    <dbReference type="NCBI Taxonomy" id="1639882"/>
    <lineage>
        <taxon>Bacteria</taxon>
        <taxon>Pseudomonadati</taxon>
        <taxon>Gemmatimonadota</taxon>
        <taxon>Longimicrobiia</taxon>
        <taxon>Longimicrobiales</taxon>
        <taxon>Longimicrobiaceae</taxon>
        <taxon>Longimicrobium</taxon>
    </lineage>
</organism>
<evidence type="ECO:0000313" key="1">
    <source>
        <dbReference type="EMBL" id="MBB6070854.1"/>
    </source>
</evidence>